<protein>
    <recommendedName>
        <fullName evidence="1">DUF6998 domain-containing protein</fullName>
    </recommendedName>
</protein>
<feature type="domain" description="DUF6998" evidence="1">
    <location>
        <begin position="35"/>
        <end position="139"/>
    </location>
</feature>
<reference evidence="2 3" key="1">
    <citation type="submission" date="2023-10" db="EMBL/GenBank/DDBJ databases">
        <title>Eight complete genome sequences of bacteria isolated from laboratory stock of Giant Kelp gametophytes.</title>
        <authorList>
            <person name="Tolentino B."/>
            <person name="Nuzhdin S."/>
        </authorList>
    </citation>
    <scope>NUCLEOTIDE SEQUENCE [LARGE SCALE GENOMIC DNA]</scope>
    <source>
        <strain evidence="2 3">LC.270.F.C4</strain>
    </source>
</reference>
<dbReference type="EMBL" id="CP136704">
    <property type="protein sequence ID" value="WOI34193.1"/>
    <property type="molecule type" value="Genomic_DNA"/>
</dbReference>
<proteinExistence type="predicted"/>
<evidence type="ECO:0000259" key="1">
    <source>
        <dbReference type="Pfam" id="PF22522"/>
    </source>
</evidence>
<name>A0ABZ0HH80_TRISK</name>
<dbReference type="Pfam" id="PF22522">
    <property type="entry name" value="DUF6998"/>
    <property type="match status" value="1"/>
</dbReference>
<sequence>MSQTLSQTQIIRSLGQALEWFEKEIGWGVPPGELGHLTGRIGELYAAMVTRGQMALATNQRGYDVVSLEGEYISVKTVTSSNHVKFRASTFEIVQRVIILRLVVEDDSVSIEEILDCPAEEIRKRGVNGDGTYTVPISGWRAEESTEQALNTGRQRLSVPELKRLKETGSASFKSHRIVQYENGSILVETDGMVQEVTKPILRDIAKQVGVEILNGSGNMKNTRSLGADIIKSLS</sequence>
<dbReference type="InterPro" id="IPR054267">
    <property type="entry name" value="DUF6998"/>
</dbReference>
<dbReference type="RefSeq" id="WP_317386174.1">
    <property type="nucleotide sequence ID" value="NZ_CP136704.1"/>
</dbReference>
<keyword evidence="3" id="KW-1185">Reference proteome</keyword>
<dbReference type="Proteomes" id="UP001302666">
    <property type="component" value="Chromosome"/>
</dbReference>
<gene>
    <name evidence="2" type="ORF">R1T40_05530</name>
</gene>
<organism evidence="2 3">
    <name type="scientific">Tritonibacter scottomollicae</name>
    <name type="common">Epibacterium scottomollicae</name>
    <dbReference type="NCBI Taxonomy" id="483013"/>
    <lineage>
        <taxon>Bacteria</taxon>
        <taxon>Pseudomonadati</taxon>
        <taxon>Pseudomonadota</taxon>
        <taxon>Alphaproteobacteria</taxon>
        <taxon>Rhodobacterales</taxon>
        <taxon>Paracoccaceae</taxon>
        <taxon>Tritonibacter</taxon>
    </lineage>
</organism>
<evidence type="ECO:0000313" key="3">
    <source>
        <dbReference type="Proteomes" id="UP001302666"/>
    </source>
</evidence>
<accession>A0ABZ0HH80</accession>
<evidence type="ECO:0000313" key="2">
    <source>
        <dbReference type="EMBL" id="WOI34193.1"/>
    </source>
</evidence>